<sequence length="917" mass="99610">MQPLAARSPARWHAKSEHRGREDIVRENRDAAAAAAAAAAAVGAQLKAAAWDPGLPMTRIRPVTATRATKSTARSTQPARTSSARVPSSSLSTPATTQETSSARPLRPSQPKKSPSKSPAKPRPIHKPISSFFSAIPQRQQSVPPQNLDKTAALLAEEDEDFIQDSSDEGPFRISDTKTESVTALALRKRSRNTLADGLSGEGEGIPAGSQKFLKTQKGTRGAAPLPQPLSLEVVDQRPWTERYGPVNLDELAVHKRKVLDVRKWLHDVFEGRERKRLLLLKGPAGSGKTTTMSLLADDLGFVAHEWKNPTNAAFGDGGVSMTAQFEDFIGRTGKFGSLQFQKTEKPQAKPESATKSGREKEVILVEEFPNTFTPSSASVQAFRSSIQQFLAVNTPSMGAFLARQKDPHHSVTPMILIISETLLSTNTAAADSFTAHRLLGPEILNHTAVTTIEFNPIAPTLMAKALDLVVKKEARKTGRRKTAGPQVIQRLSEVGDIRSAVSSLEFLCVRGDDQDGWGAKVAFTKPKKSGRDAALTKMEQESLEIITQRESTLGIFHAVGKVVHNKRDAPNSTSDLIPQPPNYFPELRRPKQPQVHVDELIGDLGTDIQTFIAALHENYLLSCDGGSPEDTMDSINGCIDALSDADLLSPDRFGSGAAARLTFQGTTADNLRQDELSFQVSVRGLLFSLPSPVKRITPPAGTTSSKGKAGSRTSAFSMFYPTSLRIWRQREEIEGMLDMWIGRAQSGQLFAPLLEAAKRKDGKAGGVESWRRNGSLSRTTDSRSDQPSKTKAEEEPSLVLLGSGSSAKHEMLLERLPYIALVMRNRISATKSGNLRDVEKVTAFHGIGGSSEEALDDDDRNTDLEQWSTDPPTAEKRNIRRLGKSTSGRSESAIPATAVENDVAKLVLSDDDIEDD</sequence>
<feature type="region of interest" description="Disordered" evidence="8">
    <location>
        <begin position="763"/>
        <end position="798"/>
    </location>
</feature>
<dbReference type="EMBL" id="MU003706">
    <property type="protein sequence ID" value="KAF2806615.1"/>
    <property type="molecule type" value="Genomic_DNA"/>
</dbReference>
<name>A0A6A6YEY0_9PEZI</name>
<protein>
    <submittedName>
        <fullName evidence="10 12">Cell cycle checkpoint protein RAD17</fullName>
    </submittedName>
</protein>
<dbReference type="AlphaFoldDB" id="A0A6A6YEY0"/>
<organism evidence="10">
    <name type="scientific">Mytilinidion resinicola</name>
    <dbReference type="NCBI Taxonomy" id="574789"/>
    <lineage>
        <taxon>Eukaryota</taxon>
        <taxon>Fungi</taxon>
        <taxon>Dikarya</taxon>
        <taxon>Ascomycota</taxon>
        <taxon>Pezizomycotina</taxon>
        <taxon>Dothideomycetes</taxon>
        <taxon>Pleosporomycetidae</taxon>
        <taxon>Mytilinidiales</taxon>
        <taxon>Mytilinidiaceae</taxon>
        <taxon>Mytilinidion</taxon>
    </lineage>
</organism>
<dbReference type="InterPro" id="IPR057927">
    <property type="entry name" value="RAD24-like_helical"/>
</dbReference>
<feature type="compositionally biased region" description="Polar residues" evidence="8">
    <location>
        <begin position="77"/>
        <end position="103"/>
    </location>
</feature>
<keyword evidence="5" id="KW-0067">ATP-binding</keyword>
<feature type="compositionally biased region" description="Low complexity" evidence="8">
    <location>
        <begin position="64"/>
        <end position="76"/>
    </location>
</feature>
<reference evidence="12" key="3">
    <citation type="submission" date="2025-04" db="UniProtKB">
        <authorList>
            <consortium name="RefSeq"/>
        </authorList>
    </citation>
    <scope>IDENTIFICATION</scope>
    <source>
        <strain evidence="12">CBS 304.34</strain>
    </source>
</reference>
<reference evidence="12" key="2">
    <citation type="submission" date="2020-04" db="EMBL/GenBank/DDBJ databases">
        <authorList>
            <consortium name="NCBI Genome Project"/>
        </authorList>
    </citation>
    <scope>NUCLEOTIDE SEQUENCE</scope>
    <source>
        <strain evidence="12">CBS 304.34</strain>
    </source>
</reference>
<keyword evidence="11" id="KW-1185">Reference proteome</keyword>
<keyword evidence="3" id="KW-0547">Nucleotide-binding</keyword>
<dbReference type="PANTHER" id="PTHR12172">
    <property type="entry name" value="CELL CYCLE CHECKPOINT PROTEIN RAD17"/>
    <property type="match status" value="1"/>
</dbReference>
<feature type="compositionally biased region" description="Low complexity" evidence="8">
    <location>
        <begin position="104"/>
        <end position="119"/>
    </location>
</feature>
<reference evidence="10 12" key="1">
    <citation type="journal article" date="2020" name="Stud. Mycol.">
        <title>101 Dothideomycetes genomes: a test case for predicting lifestyles and emergence of pathogens.</title>
        <authorList>
            <person name="Haridas S."/>
            <person name="Albert R."/>
            <person name="Binder M."/>
            <person name="Bloem J."/>
            <person name="Labutti K."/>
            <person name="Salamov A."/>
            <person name="Andreopoulos B."/>
            <person name="Baker S."/>
            <person name="Barry K."/>
            <person name="Bills G."/>
            <person name="Bluhm B."/>
            <person name="Cannon C."/>
            <person name="Castanera R."/>
            <person name="Culley D."/>
            <person name="Daum C."/>
            <person name="Ezra D."/>
            <person name="Gonzalez J."/>
            <person name="Henrissat B."/>
            <person name="Kuo A."/>
            <person name="Liang C."/>
            <person name="Lipzen A."/>
            <person name="Lutzoni F."/>
            <person name="Magnuson J."/>
            <person name="Mondo S."/>
            <person name="Nolan M."/>
            <person name="Ohm R."/>
            <person name="Pangilinan J."/>
            <person name="Park H.-J."/>
            <person name="Ramirez L."/>
            <person name="Alfaro M."/>
            <person name="Sun H."/>
            <person name="Tritt A."/>
            <person name="Yoshinaga Y."/>
            <person name="Zwiers L.-H."/>
            <person name="Turgeon B."/>
            <person name="Goodwin S."/>
            <person name="Spatafora J."/>
            <person name="Crous P."/>
            <person name="Grigoriev I."/>
        </authorList>
    </citation>
    <scope>NUCLEOTIDE SEQUENCE</scope>
    <source>
        <strain evidence="10 12">CBS 304.34</strain>
    </source>
</reference>
<gene>
    <name evidence="10 12" type="ORF">BDZ99DRAFT_489834</name>
</gene>
<comment type="subcellular location">
    <subcellularLocation>
        <location evidence="1">Nucleus</location>
    </subcellularLocation>
</comment>
<evidence type="ECO:0000256" key="5">
    <source>
        <dbReference type="ARBA" id="ARBA00022840"/>
    </source>
</evidence>
<evidence type="ECO:0000256" key="2">
    <source>
        <dbReference type="ARBA" id="ARBA00006168"/>
    </source>
</evidence>
<dbReference type="GO" id="GO:0005524">
    <property type="term" value="F:ATP binding"/>
    <property type="evidence" value="ECO:0007669"/>
    <property type="project" value="UniProtKB-KW"/>
</dbReference>
<dbReference type="RefSeq" id="XP_033573579.1">
    <property type="nucleotide sequence ID" value="XM_033723015.1"/>
</dbReference>
<evidence type="ECO:0000259" key="9">
    <source>
        <dbReference type="Pfam" id="PF25812"/>
    </source>
</evidence>
<feature type="compositionally biased region" description="Basic and acidic residues" evidence="8">
    <location>
        <begin position="781"/>
        <end position="795"/>
    </location>
</feature>
<proteinExistence type="inferred from homology"/>
<dbReference type="PANTHER" id="PTHR12172:SF0">
    <property type="entry name" value="CELL CYCLE CHECKPOINT PROTEIN RAD17"/>
    <property type="match status" value="1"/>
</dbReference>
<evidence type="ECO:0000256" key="4">
    <source>
        <dbReference type="ARBA" id="ARBA00022763"/>
    </source>
</evidence>
<evidence type="ECO:0000256" key="7">
    <source>
        <dbReference type="ARBA" id="ARBA00023306"/>
    </source>
</evidence>
<evidence type="ECO:0000313" key="11">
    <source>
        <dbReference type="Proteomes" id="UP000504636"/>
    </source>
</evidence>
<dbReference type="InterPro" id="IPR027417">
    <property type="entry name" value="P-loop_NTPase"/>
</dbReference>
<dbReference type="Proteomes" id="UP000504636">
    <property type="component" value="Unplaced"/>
</dbReference>
<evidence type="ECO:0000256" key="8">
    <source>
        <dbReference type="SAM" id="MobiDB-lite"/>
    </source>
</evidence>
<dbReference type="SUPFAM" id="SSF52540">
    <property type="entry name" value="P-loop containing nucleoside triphosphate hydrolases"/>
    <property type="match status" value="1"/>
</dbReference>
<feature type="domain" description="Checkpoint protein RAD24-like helical bundle" evidence="9">
    <location>
        <begin position="551"/>
        <end position="683"/>
    </location>
</feature>
<keyword evidence="6" id="KW-0539">Nucleus</keyword>
<dbReference type="InterPro" id="IPR004582">
    <property type="entry name" value="Checkpoint_prot_Rad17_Rad24"/>
</dbReference>
<dbReference type="GO" id="GO:0005634">
    <property type="term" value="C:nucleus"/>
    <property type="evidence" value="ECO:0007669"/>
    <property type="project" value="UniProtKB-SubCell"/>
</dbReference>
<evidence type="ECO:0000256" key="3">
    <source>
        <dbReference type="ARBA" id="ARBA00022741"/>
    </source>
</evidence>
<feature type="compositionally biased region" description="Low complexity" evidence="8">
    <location>
        <begin position="31"/>
        <end position="50"/>
    </location>
</feature>
<dbReference type="GO" id="GO:0033314">
    <property type="term" value="P:mitotic DNA replication checkpoint signaling"/>
    <property type="evidence" value="ECO:0007669"/>
    <property type="project" value="TreeGrafter"/>
</dbReference>
<feature type="region of interest" description="Disordered" evidence="8">
    <location>
        <begin position="850"/>
        <end position="897"/>
    </location>
</feature>
<comment type="similarity">
    <text evidence="2">Belongs to the rad17/RAD24 family.</text>
</comment>
<accession>A0A6A6YEY0</accession>
<dbReference type="GeneID" id="54463908"/>
<evidence type="ECO:0000313" key="10">
    <source>
        <dbReference type="EMBL" id="KAF2806615.1"/>
    </source>
</evidence>
<dbReference type="GO" id="GO:0003682">
    <property type="term" value="F:chromatin binding"/>
    <property type="evidence" value="ECO:0007669"/>
    <property type="project" value="TreeGrafter"/>
</dbReference>
<keyword evidence="4" id="KW-0227">DNA damage</keyword>
<feature type="region of interest" description="Disordered" evidence="8">
    <location>
        <begin position="1"/>
        <end position="128"/>
    </location>
</feature>
<dbReference type="GO" id="GO:0006281">
    <property type="term" value="P:DNA repair"/>
    <property type="evidence" value="ECO:0007669"/>
    <property type="project" value="InterPro"/>
</dbReference>
<dbReference type="Gene3D" id="3.40.50.300">
    <property type="entry name" value="P-loop containing nucleotide triphosphate hydrolases"/>
    <property type="match status" value="1"/>
</dbReference>
<dbReference type="Pfam" id="PF25812">
    <property type="entry name" value="RAD24_helical"/>
    <property type="match status" value="1"/>
</dbReference>
<evidence type="ECO:0000313" key="12">
    <source>
        <dbReference type="RefSeq" id="XP_033573579.1"/>
    </source>
</evidence>
<evidence type="ECO:0000256" key="1">
    <source>
        <dbReference type="ARBA" id="ARBA00004123"/>
    </source>
</evidence>
<dbReference type="OrthoDB" id="10265971at2759"/>
<dbReference type="Pfam" id="PF03215">
    <property type="entry name" value="Rad17"/>
    <property type="match status" value="1"/>
</dbReference>
<evidence type="ECO:0000256" key="6">
    <source>
        <dbReference type="ARBA" id="ARBA00023242"/>
    </source>
</evidence>
<feature type="compositionally biased region" description="Basic and acidic residues" evidence="8">
    <location>
        <begin position="14"/>
        <end position="30"/>
    </location>
</feature>
<dbReference type="GO" id="GO:0003689">
    <property type="term" value="F:DNA clamp loader activity"/>
    <property type="evidence" value="ECO:0007669"/>
    <property type="project" value="TreeGrafter"/>
</dbReference>
<keyword evidence="7" id="KW-0131">Cell cycle</keyword>
<dbReference type="GO" id="GO:0000077">
    <property type="term" value="P:DNA damage checkpoint signaling"/>
    <property type="evidence" value="ECO:0007669"/>
    <property type="project" value="TreeGrafter"/>
</dbReference>